<proteinExistence type="predicted"/>
<sequence length="686" mass="73794">MGTPQPAVHRTIVAVDVVAFGERSRPQQDVIRRGLYSALEHAFDECGIPWGGDWPGTYREDRGDGLFVLLPPGVAKRRVVSALLHLLDGELRRYNAMLVPQARIQLRAAVTAGDVAHDGNGAVGAELVLAFRLLDSAPLRAELARSGAVLGLVVSDRFFDDVIRDEPACEPELYHRVEVDHKEVHTAAWLRLYGGPARAEPAGPPWWSRLPRPKRSAVLLVLLLVLLLPGDALLAVPPAVPPCPAPVQLNVLTSAEKATALRGLAVDFERDSRGVDGDERCRLVNVHVGVDGSAHEVVRALSRGWPDQDLAARGPEPHVWLPDTSWEVAEVAAALRADDRDVRLADRGPVAYSPLVLGVPAAEWSGWPGQEFRWRDVPNARLPLAGVDARSTGAGAAAAAALVHTALGGANTAALTGDDVPRRLREIALRTAGEPAPACPSADRMVLASEKAVLKDHPCLKVLYPSEGTLHLDHPFVEVRRTSTPPNERRQAVVGRFLDYLRAPSAQGTFRWEGFRDLNWVPPWREDVRPDKPAQLDAAVDVAAVREAWESARRAVDVVLAVDGSAKAAELADRLEELVGGRGEVRRREFPADRLPSAVAEAVAERGAGVPVVVLVERPRPVSEPLEPVRGPPVRVHGVGFTAGSCSAVTQLGAIRAAYGGTCFDSTGHDVRVALDRVAGGLWGSR</sequence>
<gene>
    <name evidence="1" type="ORF">GCM10010185_11180</name>
</gene>
<comment type="caution">
    <text evidence="1">The sequence shown here is derived from an EMBL/GenBank/DDBJ whole genome shotgun (WGS) entry which is preliminary data.</text>
</comment>
<organism evidence="1 2">
    <name type="scientific">Saccharothrix coeruleofusca</name>
    <dbReference type="NCBI Taxonomy" id="33919"/>
    <lineage>
        <taxon>Bacteria</taxon>
        <taxon>Bacillati</taxon>
        <taxon>Actinomycetota</taxon>
        <taxon>Actinomycetes</taxon>
        <taxon>Pseudonocardiales</taxon>
        <taxon>Pseudonocardiaceae</taxon>
        <taxon>Saccharothrix</taxon>
    </lineage>
</organism>
<evidence type="ECO:0000313" key="2">
    <source>
        <dbReference type="Proteomes" id="UP000639606"/>
    </source>
</evidence>
<evidence type="ECO:0000313" key="1">
    <source>
        <dbReference type="EMBL" id="GGP41695.1"/>
    </source>
</evidence>
<name>A0A918ED58_9PSEU</name>
<dbReference type="AlphaFoldDB" id="A0A918ED58"/>
<evidence type="ECO:0008006" key="3">
    <source>
        <dbReference type="Google" id="ProtNLM"/>
    </source>
</evidence>
<dbReference type="Pfam" id="PF13531">
    <property type="entry name" value="SBP_bac_11"/>
    <property type="match status" value="1"/>
</dbReference>
<dbReference type="Proteomes" id="UP000639606">
    <property type="component" value="Unassembled WGS sequence"/>
</dbReference>
<accession>A0A918ED58</accession>
<dbReference type="Gene3D" id="3.30.70.1230">
    <property type="entry name" value="Nucleotide cyclase"/>
    <property type="match status" value="1"/>
</dbReference>
<dbReference type="EMBL" id="BMRG01000002">
    <property type="protein sequence ID" value="GGP41695.1"/>
    <property type="molecule type" value="Genomic_DNA"/>
</dbReference>
<protein>
    <recommendedName>
        <fullName evidence="3">Extracellular solute-binding protein</fullName>
    </recommendedName>
</protein>
<dbReference type="RefSeq" id="WP_189221989.1">
    <property type="nucleotide sequence ID" value="NZ_BMRG01000002.1"/>
</dbReference>
<dbReference type="InterPro" id="IPR029787">
    <property type="entry name" value="Nucleotide_cyclase"/>
</dbReference>
<reference evidence="1" key="2">
    <citation type="submission" date="2020-09" db="EMBL/GenBank/DDBJ databases">
        <authorList>
            <person name="Sun Q."/>
            <person name="Ohkuma M."/>
        </authorList>
    </citation>
    <scope>NUCLEOTIDE SEQUENCE</scope>
    <source>
        <strain evidence="1">JCM 3313</strain>
    </source>
</reference>
<reference evidence="1" key="1">
    <citation type="journal article" date="2014" name="Int. J. Syst. Evol. Microbiol.">
        <title>Complete genome sequence of Corynebacterium casei LMG S-19264T (=DSM 44701T), isolated from a smear-ripened cheese.</title>
        <authorList>
            <consortium name="US DOE Joint Genome Institute (JGI-PGF)"/>
            <person name="Walter F."/>
            <person name="Albersmeier A."/>
            <person name="Kalinowski J."/>
            <person name="Ruckert C."/>
        </authorList>
    </citation>
    <scope>NUCLEOTIDE SEQUENCE</scope>
    <source>
        <strain evidence="1">JCM 3313</strain>
    </source>
</reference>
<keyword evidence="2" id="KW-1185">Reference proteome</keyword>